<evidence type="ECO:0000313" key="3">
    <source>
        <dbReference type="EMBL" id="PNH09029.1"/>
    </source>
</evidence>
<sequence>MQFILGYTLLAVQCMPVVPGNLLGGGVIGGTVHEREGIPSDQQRLLRLQLQLEDNRSLSMCGIVDALRNLFLVLRLSGGKQVICLRAAHRCNGAPGALRPLVPRPDYMDGVQGGRCAEWCERAQPDGTLVNPASGGRQYCISTASVVHLSISTATCPEDADGGQGRAEQGEVEGQAEVAGYGGWGAVAVRGCLAAEVARVGVLRCEGAALAVLEWGGMQVVRPGPGEV</sequence>
<accession>A0A2J8A929</accession>
<reference evidence="3 4" key="1">
    <citation type="journal article" date="2017" name="Mol. Biol. Evol.">
        <title>The 4-celled Tetrabaena socialis nuclear genome reveals the essential components for genetic control of cell number at the origin of multicellularity in the volvocine lineage.</title>
        <authorList>
            <person name="Featherston J."/>
            <person name="Arakaki Y."/>
            <person name="Hanschen E.R."/>
            <person name="Ferris P.J."/>
            <person name="Michod R.E."/>
            <person name="Olson B.J.S.C."/>
            <person name="Nozaki H."/>
            <person name="Durand P.M."/>
        </authorList>
    </citation>
    <scope>NUCLEOTIDE SEQUENCE [LARGE SCALE GENOMIC DNA]</scope>
    <source>
        <strain evidence="3 4">NIES-571</strain>
    </source>
</reference>
<dbReference type="InterPro" id="IPR000626">
    <property type="entry name" value="Ubiquitin-like_dom"/>
</dbReference>
<name>A0A2J8A929_9CHLO</name>
<feature type="domain" description="Ubiquitin-like" evidence="2">
    <location>
        <begin position="32"/>
        <end position="78"/>
    </location>
</feature>
<dbReference type="Gene3D" id="3.10.20.90">
    <property type="entry name" value="Phosphatidylinositol 3-kinase Catalytic Subunit, Chain A, domain 1"/>
    <property type="match status" value="1"/>
</dbReference>
<gene>
    <name evidence="3" type="ORF">TSOC_004351</name>
</gene>
<dbReference type="OrthoDB" id="428577at2759"/>
<feature type="chain" id="PRO_5014441016" description="Ubiquitin-like domain-containing protein" evidence="1">
    <location>
        <begin position="20"/>
        <end position="228"/>
    </location>
</feature>
<dbReference type="AlphaFoldDB" id="A0A2J8A929"/>
<evidence type="ECO:0000256" key="1">
    <source>
        <dbReference type="SAM" id="SignalP"/>
    </source>
</evidence>
<dbReference type="SUPFAM" id="SSF54236">
    <property type="entry name" value="Ubiquitin-like"/>
    <property type="match status" value="1"/>
</dbReference>
<comment type="caution">
    <text evidence="3">The sequence shown here is derived from an EMBL/GenBank/DDBJ whole genome shotgun (WGS) entry which is preliminary data.</text>
</comment>
<dbReference type="PROSITE" id="PS50053">
    <property type="entry name" value="UBIQUITIN_2"/>
    <property type="match status" value="1"/>
</dbReference>
<keyword evidence="4" id="KW-1185">Reference proteome</keyword>
<proteinExistence type="predicted"/>
<dbReference type="InterPro" id="IPR029071">
    <property type="entry name" value="Ubiquitin-like_domsf"/>
</dbReference>
<evidence type="ECO:0000313" key="4">
    <source>
        <dbReference type="Proteomes" id="UP000236333"/>
    </source>
</evidence>
<organism evidence="3 4">
    <name type="scientific">Tetrabaena socialis</name>
    <dbReference type="NCBI Taxonomy" id="47790"/>
    <lineage>
        <taxon>Eukaryota</taxon>
        <taxon>Viridiplantae</taxon>
        <taxon>Chlorophyta</taxon>
        <taxon>core chlorophytes</taxon>
        <taxon>Chlorophyceae</taxon>
        <taxon>CS clade</taxon>
        <taxon>Chlamydomonadales</taxon>
        <taxon>Tetrabaenaceae</taxon>
        <taxon>Tetrabaena</taxon>
    </lineage>
</organism>
<evidence type="ECO:0000259" key="2">
    <source>
        <dbReference type="PROSITE" id="PS50053"/>
    </source>
</evidence>
<feature type="signal peptide" evidence="1">
    <location>
        <begin position="1"/>
        <end position="19"/>
    </location>
</feature>
<keyword evidence="1" id="KW-0732">Signal</keyword>
<protein>
    <recommendedName>
        <fullName evidence="2">Ubiquitin-like domain-containing protein</fullName>
    </recommendedName>
</protein>
<dbReference type="EMBL" id="PGGS01000107">
    <property type="protein sequence ID" value="PNH09029.1"/>
    <property type="molecule type" value="Genomic_DNA"/>
</dbReference>
<dbReference type="Proteomes" id="UP000236333">
    <property type="component" value="Unassembled WGS sequence"/>
</dbReference>